<dbReference type="RefSeq" id="XP_066695366.1">
    <property type="nucleotide sequence ID" value="XM_066848670.1"/>
</dbReference>
<dbReference type="Proteomes" id="UP001391051">
    <property type="component" value="Unassembled WGS sequence"/>
</dbReference>
<evidence type="ECO:0000256" key="1">
    <source>
        <dbReference type="SAM" id="MobiDB-lite"/>
    </source>
</evidence>
<dbReference type="EMBL" id="JAQQWE010000008">
    <property type="protein sequence ID" value="KAK7943335.1"/>
    <property type="molecule type" value="Genomic_DNA"/>
</dbReference>
<feature type="compositionally biased region" description="Low complexity" evidence="1">
    <location>
        <begin position="31"/>
        <end position="45"/>
    </location>
</feature>
<feature type="region of interest" description="Disordered" evidence="1">
    <location>
        <begin position="1"/>
        <end position="111"/>
    </location>
</feature>
<feature type="compositionally biased region" description="Basic and acidic residues" evidence="1">
    <location>
        <begin position="89"/>
        <end position="111"/>
    </location>
</feature>
<dbReference type="GeneID" id="92081732"/>
<reference evidence="2 3" key="1">
    <citation type="submission" date="2023-01" db="EMBL/GenBank/DDBJ databases">
        <title>Analysis of 21 Apiospora genomes using comparative genomics revels a genus with tremendous synthesis potential of carbohydrate active enzymes and secondary metabolites.</title>
        <authorList>
            <person name="Sorensen T."/>
        </authorList>
    </citation>
    <scope>NUCLEOTIDE SEQUENCE [LARGE SCALE GENOMIC DNA]</scope>
    <source>
        <strain evidence="2 3">CBS 24483</strain>
    </source>
</reference>
<name>A0ABR1Q024_9PEZI</name>
<organism evidence="2 3">
    <name type="scientific">Apiospora aurea</name>
    <dbReference type="NCBI Taxonomy" id="335848"/>
    <lineage>
        <taxon>Eukaryota</taxon>
        <taxon>Fungi</taxon>
        <taxon>Dikarya</taxon>
        <taxon>Ascomycota</taxon>
        <taxon>Pezizomycotina</taxon>
        <taxon>Sordariomycetes</taxon>
        <taxon>Xylariomycetidae</taxon>
        <taxon>Amphisphaeriales</taxon>
        <taxon>Apiosporaceae</taxon>
        <taxon>Apiospora</taxon>
    </lineage>
</organism>
<sequence length="198" mass="21845">MASTRSTTGNSKPRVHSAVSTTPERKRQENKTSSTTTKTPTTTKRSGGGVTKSGAASRAPNTHHKRKPHLGDKIEGAAGKVVGTVTRKPGKEGRRHQEDARHRRQEQPVDAEERLKDDIQSPISPYGPQFHGHTCGNYLHPASFQLAVDLHCNFTGYSREKARSLCFRFIAAWRAACCLSPPAPLYLSLPFTHTYDDE</sequence>
<accession>A0ABR1Q024</accession>
<keyword evidence="3" id="KW-1185">Reference proteome</keyword>
<gene>
    <name evidence="2" type="ORF">PG986_012448</name>
</gene>
<comment type="caution">
    <text evidence="2">The sequence shown here is derived from an EMBL/GenBank/DDBJ whole genome shotgun (WGS) entry which is preliminary data.</text>
</comment>
<proteinExistence type="predicted"/>
<evidence type="ECO:0000313" key="3">
    <source>
        <dbReference type="Proteomes" id="UP001391051"/>
    </source>
</evidence>
<feature type="compositionally biased region" description="Polar residues" evidence="1">
    <location>
        <begin position="1"/>
        <end position="11"/>
    </location>
</feature>
<protein>
    <submittedName>
        <fullName evidence="2">Uncharacterized protein</fullName>
    </submittedName>
</protein>
<evidence type="ECO:0000313" key="2">
    <source>
        <dbReference type="EMBL" id="KAK7943335.1"/>
    </source>
</evidence>